<accession>A0A1A6ADD2</accession>
<dbReference type="STRING" id="1296121.A0A1A6ADD2"/>
<reference evidence="3" key="1">
    <citation type="submission" date="2013-07" db="EMBL/GenBank/DDBJ databases">
        <title>The Genome Sequence of Cryptococcus dejecticola CBS10117.</title>
        <authorList>
            <consortium name="The Broad Institute Genome Sequencing Platform"/>
            <person name="Cuomo C."/>
            <person name="Litvintseva A."/>
            <person name="Chen Y."/>
            <person name="Heitman J."/>
            <person name="Sun S."/>
            <person name="Springer D."/>
            <person name="Dromer F."/>
            <person name="Young S.K."/>
            <person name="Zeng Q."/>
            <person name="Gargeya S."/>
            <person name="Fitzgerald M."/>
            <person name="Abouelleil A."/>
            <person name="Alvarado L."/>
            <person name="Berlin A.M."/>
            <person name="Chapman S.B."/>
            <person name="Dewar J."/>
            <person name="Goldberg J."/>
            <person name="Griggs A."/>
            <person name="Gujja S."/>
            <person name="Hansen M."/>
            <person name="Howarth C."/>
            <person name="Imamovic A."/>
            <person name="Larimer J."/>
            <person name="McCowan C."/>
            <person name="Murphy C."/>
            <person name="Pearson M."/>
            <person name="Priest M."/>
            <person name="Roberts A."/>
            <person name="Saif S."/>
            <person name="Shea T."/>
            <person name="Sykes S."/>
            <person name="Wortman J."/>
            <person name="Nusbaum C."/>
            <person name="Birren B."/>
        </authorList>
    </citation>
    <scope>NUCLEOTIDE SEQUENCE [LARGE SCALE GENOMIC DNA]</scope>
    <source>
        <strain evidence="3">CBS 10117</strain>
    </source>
</reference>
<dbReference type="EMBL" id="CP144531">
    <property type="protein sequence ID" value="WWC59048.1"/>
    <property type="molecule type" value="Genomic_DNA"/>
</dbReference>
<evidence type="ECO:0000313" key="3">
    <source>
        <dbReference type="EMBL" id="OBR88053.1"/>
    </source>
</evidence>
<dbReference type="RefSeq" id="XP_018265895.1">
    <property type="nucleotide sequence ID" value="XM_018405614.1"/>
</dbReference>
<dbReference type="VEuPathDB" id="FungiDB:I303_02271"/>
<sequence>MSKRSFSEQLFDDTHEARSSLSLASSLTSKRPRLFEKPRTSNRLDQNPSMGGTNIDSSNTANDAICTVSRVATYHNLIRLSANQGATTEGCARRYNLSEGCRRDYQYNCKTFKGCSSGCPRSSLVGGRPIGSVRLAAEEQDTCNVTTKPLNLPQISSLAPPDMLKKNPSPFSSLAKRENGQFDGDPSTVTVGCNSGWFEKARNRMMDLSQRAKTLNREMIAAQMELKLIEKEEGIKRVRAQYERADLSIRAKDQMISDLNRKLDSAHGDIQHLKDGMRHQKKSFDREQIRWKGDIMIGYEANVNEGRRAITTLNYTPSSRSTHYNDSKQEPSTSSIQSADGYSVWGGQDDVVMSKDGKYTKEDPGVLAAKRQPPRPTVKPRKVLLRWPSTPVDEAAERVYDRRGHGGRNTNHDVSREGTDQTKKFIVDPSAAIDEAEDEYTFGWDLDAFCEAKGLQDGIPYWEPEEGEEVMIHGVLRTYHEAVLWFSPKINSETPKCEEEQEENLHSEKLESDAQVIEEEDVKDMVLRQDALGIDESDGFGCDDFEGFGCADFEGFGCDDFEGFGCADFEGFGCDDFEGFGCDDFEGFGVHDDDGFQEVWDDCFQETDEGYGVEDWDGLGAEEEGRIFVYEAHPQFPIMVRKYV</sequence>
<feature type="compositionally biased region" description="Polar residues" evidence="2">
    <location>
        <begin position="330"/>
        <end position="340"/>
    </location>
</feature>
<reference evidence="4" key="3">
    <citation type="submission" date="2024-02" db="EMBL/GenBank/DDBJ databases">
        <title>Comparative genomics of Cryptococcus and Kwoniella reveals pathogenesis evolution and contrasting modes of karyotype evolution via chromosome fusion or intercentromeric recombination.</title>
        <authorList>
            <person name="Coelho M.A."/>
            <person name="David-Palma M."/>
            <person name="Shea T."/>
            <person name="Bowers K."/>
            <person name="McGinley-Smith S."/>
            <person name="Mohammad A.W."/>
            <person name="Gnirke A."/>
            <person name="Yurkov A.M."/>
            <person name="Nowrousian M."/>
            <person name="Sun S."/>
            <person name="Cuomo C.A."/>
            <person name="Heitman J."/>
        </authorList>
    </citation>
    <scope>NUCLEOTIDE SEQUENCE</scope>
    <source>
        <strain evidence="4">CBS 10117</strain>
    </source>
</reference>
<feature type="coiled-coil region" evidence="1">
    <location>
        <begin position="198"/>
        <end position="241"/>
    </location>
</feature>
<evidence type="ECO:0000256" key="1">
    <source>
        <dbReference type="SAM" id="Coils"/>
    </source>
</evidence>
<dbReference type="GeneID" id="28965970"/>
<reference evidence="4" key="2">
    <citation type="submission" date="2013-07" db="EMBL/GenBank/DDBJ databases">
        <authorList>
            <consortium name="The Broad Institute Genome Sequencing Platform"/>
            <person name="Cuomo C."/>
            <person name="Litvintseva A."/>
            <person name="Chen Y."/>
            <person name="Heitman J."/>
            <person name="Sun S."/>
            <person name="Springer D."/>
            <person name="Dromer F."/>
            <person name="Young S.K."/>
            <person name="Zeng Q."/>
            <person name="Gargeya S."/>
            <person name="Fitzgerald M."/>
            <person name="Abouelleil A."/>
            <person name="Alvarado L."/>
            <person name="Berlin A.M."/>
            <person name="Chapman S.B."/>
            <person name="Dewar J."/>
            <person name="Goldberg J."/>
            <person name="Griggs A."/>
            <person name="Gujja S."/>
            <person name="Hansen M."/>
            <person name="Howarth C."/>
            <person name="Imamovic A."/>
            <person name="Larimer J."/>
            <person name="McCowan C."/>
            <person name="Murphy C."/>
            <person name="Pearson M."/>
            <person name="Priest M."/>
            <person name="Roberts A."/>
            <person name="Saif S."/>
            <person name="Shea T."/>
            <person name="Sykes S."/>
            <person name="Wortman J."/>
            <person name="Nusbaum C."/>
            <person name="Birren B."/>
        </authorList>
    </citation>
    <scope>NUCLEOTIDE SEQUENCE</scope>
    <source>
        <strain evidence="4">CBS 10117</strain>
    </source>
</reference>
<gene>
    <name evidence="3" type="ORF">I303_02271</name>
    <name evidence="4" type="ORF">I303_101595</name>
</gene>
<feature type="compositionally biased region" description="Polar residues" evidence="2">
    <location>
        <begin position="41"/>
        <end position="57"/>
    </location>
</feature>
<organism evidence="3">
    <name type="scientific">Kwoniella dejecticola CBS 10117</name>
    <dbReference type="NCBI Taxonomy" id="1296121"/>
    <lineage>
        <taxon>Eukaryota</taxon>
        <taxon>Fungi</taxon>
        <taxon>Dikarya</taxon>
        <taxon>Basidiomycota</taxon>
        <taxon>Agaricomycotina</taxon>
        <taxon>Tremellomycetes</taxon>
        <taxon>Tremellales</taxon>
        <taxon>Cryptococcaceae</taxon>
        <taxon>Kwoniella</taxon>
    </lineage>
</organism>
<evidence type="ECO:0000313" key="4">
    <source>
        <dbReference type="EMBL" id="WWC59048.1"/>
    </source>
</evidence>
<dbReference type="Proteomes" id="UP000078595">
    <property type="component" value="Chromosome 2"/>
</dbReference>
<proteinExistence type="predicted"/>
<evidence type="ECO:0000256" key="2">
    <source>
        <dbReference type="SAM" id="MobiDB-lite"/>
    </source>
</evidence>
<feature type="region of interest" description="Disordered" evidence="2">
    <location>
        <begin position="1"/>
        <end position="57"/>
    </location>
</feature>
<dbReference type="AlphaFoldDB" id="A0A1A6ADD2"/>
<name>A0A1A6ADD2_9TREE</name>
<keyword evidence="1" id="KW-0175">Coiled coil</keyword>
<evidence type="ECO:0000313" key="5">
    <source>
        <dbReference type="Proteomes" id="UP000078595"/>
    </source>
</evidence>
<protein>
    <submittedName>
        <fullName evidence="3">Uncharacterized protein</fullName>
    </submittedName>
</protein>
<feature type="region of interest" description="Disordered" evidence="2">
    <location>
        <begin position="317"/>
        <end position="342"/>
    </location>
</feature>
<dbReference type="EMBL" id="KI894028">
    <property type="protein sequence ID" value="OBR88053.1"/>
    <property type="molecule type" value="Genomic_DNA"/>
</dbReference>
<keyword evidence="5" id="KW-1185">Reference proteome</keyword>
<feature type="compositionally biased region" description="Low complexity" evidence="2">
    <location>
        <begin position="19"/>
        <end position="29"/>
    </location>
</feature>
<dbReference type="KEGG" id="kdj:28965970"/>